<evidence type="ECO:0000313" key="2">
    <source>
        <dbReference type="Proteomes" id="UP000186102"/>
    </source>
</evidence>
<name>A0A1Q8QGX1_9FIRM</name>
<sequence>MESWQLVQRQSLPLEAKIILTEKRIWEWIERRSFHDDGTRTCNQAKRL</sequence>
<organism evidence="1 2">
    <name type="scientific">Desulfosporosinus metallidurans</name>
    <dbReference type="NCBI Taxonomy" id="1888891"/>
    <lineage>
        <taxon>Bacteria</taxon>
        <taxon>Bacillati</taxon>
        <taxon>Bacillota</taxon>
        <taxon>Clostridia</taxon>
        <taxon>Eubacteriales</taxon>
        <taxon>Desulfitobacteriaceae</taxon>
        <taxon>Desulfosporosinus</taxon>
    </lineage>
</organism>
<evidence type="ECO:0000313" key="1">
    <source>
        <dbReference type="EMBL" id="OLN26584.1"/>
    </source>
</evidence>
<comment type="caution">
    <text evidence="1">The sequence shown here is derived from an EMBL/GenBank/DDBJ whole genome shotgun (WGS) entry which is preliminary data.</text>
</comment>
<dbReference type="AlphaFoldDB" id="A0A1Q8QGX1"/>
<dbReference type="Proteomes" id="UP000186102">
    <property type="component" value="Unassembled WGS sequence"/>
</dbReference>
<gene>
    <name evidence="1" type="ORF">DSOL_4935</name>
</gene>
<protein>
    <submittedName>
        <fullName evidence="1">Uncharacterized protein</fullName>
    </submittedName>
</protein>
<dbReference type="EMBL" id="MLBF01000074">
    <property type="protein sequence ID" value="OLN26584.1"/>
    <property type="molecule type" value="Genomic_DNA"/>
</dbReference>
<proteinExistence type="predicted"/>
<keyword evidence="2" id="KW-1185">Reference proteome</keyword>
<dbReference type="STRING" id="1888891.DSOL_4935"/>
<accession>A0A1Q8QGX1</accession>
<reference evidence="1 2" key="1">
    <citation type="submission" date="2016-09" db="EMBL/GenBank/DDBJ databases">
        <title>Complete genome of Desulfosporosinus sp. OL.</title>
        <authorList>
            <person name="Mardanov A."/>
            <person name="Beletsky A."/>
            <person name="Panova A."/>
            <person name="Karnachuk O."/>
            <person name="Ravin N."/>
        </authorList>
    </citation>
    <scope>NUCLEOTIDE SEQUENCE [LARGE SCALE GENOMIC DNA]</scope>
    <source>
        <strain evidence="1 2">OL</strain>
    </source>
</reference>